<proteinExistence type="predicted"/>
<evidence type="ECO:0000313" key="3">
    <source>
        <dbReference type="EMBL" id="MFC5818198.1"/>
    </source>
</evidence>
<feature type="compositionally biased region" description="Basic residues" evidence="1">
    <location>
        <begin position="45"/>
        <end position="58"/>
    </location>
</feature>
<dbReference type="InterPro" id="IPR045777">
    <property type="entry name" value="DUF6203"/>
</dbReference>
<keyword evidence="2" id="KW-0812">Transmembrane</keyword>
<gene>
    <name evidence="3" type="ORF">ACFPUY_24100</name>
</gene>
<feature type="region of interest" description="Disordered" evidence="1">
    <location>
        <begin position="32"/>
        <end position="58"/>
    </location>
</feature>
<keyword evidence="4" id="KW-1185">Reference proteome</keyword>
<comment type="caution">
    <text evidence="3">The sequence shown here is derived from an EMBL/GenBank/DDBJ whole genome shotgun (WGS) entry which is preliminary data.</text>
</comment>
<keyword evidence="2" id="KW-1133">Transmembrane helix</keyword>
<dbReference type="EMBL" id="JBHSNW010000012">
    <property type="protein sequence ID" value="MFC5818198.1"/>
    <property type="molecule type" value="Genomic_DNA"/>
</dbReference>
<keyword evidence="2" id="KW-0472">Membrane</keyword>
<accession>A0ABW1BZT0</accession>
<dbReference type="RefSeq" id="WP_219546034.1">
    <property type="nucleotide sequence ID" value="NZ_JAHKRN010000020.1"/>
</dbReference>
<dbReference type="Pfam" id="PF19706">
    <property type="entry name" value="DUF6203"/>
    <property type="match status" value="1"/>
</dbReference>
<protein>
    <submittedName>
        <fullName evidence="3">DUF6203 family protein</fullName>
    </submittedName>
</protein>
<sequence>MKGLFKVALARWLARTPIGLAILGAGWFLGRQRRRKQEEQERRRSPLGRRRAARGRRR</sequence>
<dbReference type="Proteomes" id="UP001596096">
    <property type="component" value="Unassembled WGS sequence"/>
</dbReference>
<name>A0ABW1BZT0_9ACTN</name>
<feature type="transmembrane region" description="Helical" evidence="2">
    <location>
        <begin position="12"/>
        <end position="30"/>
    </location>
</feature>
<evidence type="ECO:0000256" key="1">
    <source>
        <dbReference type="SAM" id="MobiDB-lite"/>
    </source>
</evidence>
<organism evidence="3 4">
    <name type="scientific">Nonomuraea harbinensis</name>
    <dbReference type="NCBI Taxonomy" id="1286938"/>
    <lineage>
        <taxon>Bacteria</taxon>
        <taxon>Bacillati</taxon>
        <taxon>Actinomycetota</taxon>
        <taxon>Actinomycetes</taxon>
        <taxon>Streptosporangiales</taxon>
        <taxon>Streptosporangiaceae</taxon>
        <taxon>Nonomuraea</taxon>
    </lineage>
</organism>
<evidence type="ECO:0000313" key="4">
    <source>
        <dbReference type="Proteomes" id="UP001596096"/>
    </source>
</evidence>
<evidence type="ECO:0000256" key="2">
    <source>
        <dbReference type="SAM" id="Phobius"/>
    </source>
</evidence>
<reference evidence="4" key="1">
    <citation type="journal article" date="2019" name="Int. J. Syst. Evol. Microbiol.">
        <title>The Global Catalogue of Microorganisms (GCM) 10K type strain sequencing project: providing services to taxonomists for standard genome sequencing and annotation.</title>
        <authorList>
            <consortium name="The Broad Institute Genomics Platform"/>
            <consortium name="The Broad Institute Genome Sequencing Center for Infectious Disease"/>
            <person name="Wu L."/>
            <person name="Ma J."/>
        </authorList>
    </citation>
    <scope>NUCLEOTIDE SEQUENCE [LARGE SCALE GENOMIC DNA]</scope>
    <source>
        <strain evidence="4">CGMCC 4.7106</strain>
    </source>
</reference>